<dbReference type="AlphaFoldDB" id="A0A975TZ02"/>
<dbReference type="Pfam" id="PF11902">
    <property type="entry name" value="DUF3422"/>
    <property type="match status" value="1"/>
</dbReference>
<dbReference type="InterPro" id="IPR021830">
    <property type="entry name" value="DUF3422"/>
</dbReference>
<reference evidence="2 3" key="1">
    <citation type="submission" date="2021-07" db="EMBL/GenBank/DDBJ databases">
        <title>Karlodiniumbacter phycospheric gen. nov., sp. nov., a phycosphere bacterium isolated from karlodinium veneficum.</title>
        <authorList>
            <person name="Peng Y."/>
            <person name="Jiang L."/>
            <person name="Lee J."/>
        </authorList>
    </citation>
    <scope>NUCLEOTIDE SEQUENCE</scope>
    <source>
        <strain evidence="2 3">N5</strain>
    </source>
</reference>
<protein>
    <submittedName>
        <fullName evidence="2">DUF3422 domain-containing protein</fullName>
    </submittedName>
</protein>
<feature type="transmembrane region" description="Helical" evidence="1">
    <location>
        <begin position="401"/>
        <end position="421"/>
    </location>
</feature>
<evidence type="ECO:0000313" key="2">
    <source>
        <dbReference type="EMBL" id="QXL89792.1"/>
    </source>
</evidence>
<gene>
    <name evidence="2" type="ORF">KUL25_09930</name>
</gene>
<evidence type="ECO:0000313" key="3">
    <source>
        <dbReference type="Proteomes" id="UP000693972"/>
    </source>
</evidence>
<accession>A0A975TZ02</accession>
<dbReference type="Proteomes" id="UP000693972">
    <property type="component" value="Unassembled WGS sequence"/>
</dbReference>
<dbReference type="RefSeq" id="WP_257892815.1">
    <property type="nucleotide sequence ID" value="NZ_JAIMBW010000001.1"/>
</dbReference>
<dbReference type="EMBL" id="CP078073">
    <property type="protein sequence ID" value="QXL89792.1"/>
    <property type="molecule type" value="Genomic_DNA"/>
</dbReference>
<name>A0A975TZ02_9RHOB</name>
<sequence>MPLKDHPLRYQLANELHARPFPTLVSPGQAVYLAIKQPKNSAKRDRGLDRAHLLALLDRFGAQHPSPDATHYFAKLGRFHLKWESHTEFVTYTAFMENAVDRPFDPAAWDVFPEDWLEEAPGVRLTSAHIRFAKAPAAEREISEQINEWFVPESLAASHVLDKTAIVAGDFRIDSAGHMRFAVFTQDGTGNRRIGRIVQRICEIETYKTMSMLSLPRARAISHRMGEIDASLSGLINDLTGDLAKPDETLDALLGAAAELEQLQTESSFRFGATRAYEALVNQRIEVLREERFQGRQTFGEFMMRRFDPAMRTVKATERRLQGMTDRAIRAGDLLRTRVDVDRSAQNQQLLESMDARSDLQLRLQKTVEGLSIVAISYYAVSLMAYLLAPLAEPLGVEKTLLTALAVIPVVAVVWLSLRAIRRSIEK</sequence>
<keyword evidence="3" id="KW-1185">Reference proteome</keyword>
<proteinExistence type="predicted"/>
<feature type="transmembrane region" description="Helical" evidence="1">
    <location>
        <begin position="370"/>
        <end position="389"/>
    </location>
</feature>
<keyword evidence="1" id="KW-0812">Transmembrane</keyword>
<evidence type="ECO:0000256" key="1">
    <source>
        <dbReference type="SAM" id="Phobius"/>
    </source>
</evidence>
<keyword evidence="1" id="KW-1133">Transmembrane helix</keyword>
<keyword evidence="1" id="KW-0472">Membrane</keyword>
<dbReference type="EMBL" id="JAIMBW010000001">
    <property type="protein sequence ID" value="MBY4893082.1"/>
    <property type="molecule type" value="Genomic_DNA"/>
</dbReference>
<organism evidence="2">
    <name type="scientific">Gymnodinialimonas phycosphaerae</name>
    <dbReference type="NCBI Taxonomy" id="2841589"/>
    <lineage>
        <taxon>Bacteria</taxon>
        <taxon>Pseudomonadati</taxon>
        <taxon>Pseudomonadota</taxon>
        <taxon>Alphaproteobacteria</taxon>
        <taxon>Rhodobacterales</taxon>
        <taxon>Paracoccaceae</taxon>
        <taxon>Gymnodinialimonas</taxon>
    </lineage>
</organism>